<evidence type="ECO:0000313" key="4">
    <source>
        <dbReference type="Proteomes" id="UP000032352"/>
    </source>
</evidence>
<dbReference type="KEGG" id="tvd:SG34_022780"/>
<organism evidence="3 4">
    <name type="scientific">Thalassomonas viridans</name>
    <dbReference type="NCBI Taxonomy" id="137584"/>
    <lineage>
        <taxon>Bacteria</taxon>
        <taxon>Pseudomonadati</taxon>
        <taxon>Pseudomonadota</taxon>
        <taxon>Gammaproteobacteria</taxon>
        <taxon>Alteromonadales</taxon>
        <taxon>Colwelliaceae</taxon>
        <taxon>Thalassomonas</taxon>
    </lineage>
</organism>
<accession>A0AAF0C7X5</accession>
<keyword evidence="4" id="KW-1185">Reference proteome</keyword>
<dbReference type="GO" id="GO:1990281">
    <property type="term" value="C:efflux pump complex"/>
    <property type="evidence" value="ECO:0007669"/>
    <property type="project" value="TreeGrafter"/>
</dbReference>
<dbReference type="EMBL" id="CP059733">
    <property type="protein sequence ID" value="WDE04153.1"/>
    <property type="molecule type" value="Genomic_DNA"/>
</dbReference>
<dbReference type="Proteomes" id="UP000032352">
    <property type="component" value="Chromosome"/>
</dbReference>
<gene>
    <name evidence="3" type="ORF">SG34_022780</name>
</gene>
<reference evidence="3 4" key="2">
    <citation type="journal article" date="2022" name="Mar. Drugs">
        <title>Bioassay-Guided Fractionation Leads to the Detection of Cholic Acid Generated by the Rare Thalassomonas sp.</title>
        <authorList>
            <person name="Pheiffer F."/>
            <person name="Schneider Y.K."/>
            <person name="Hansen E.H."/>
            <person name="Andersen J.H."/>
            <person name="Isaksson J."/>
            <person name="Busche T."/>
            <person name="R C."/>
            <person name="Kalinowski J."/>
            <person name="Zyl L.V."/>
            <person name="Trindade M."/>
        </authorList>
    </citation>
    <scope>NUCLEOTIDE SEQUENCE [LARGE SCALE GENOMIC DNA]</scope>
    <source>
        <strain evidence="3 4">XOM25</strain>
    </source>
</reference>
<evidence type="ECO:0000256" key="1">
    <source>
        <dbReference type="ARBA" id="ARBA00009477"/>
    </source>
</evidence>
<dbReference type="NCBIfam" id="TIGR01730">
    <property type="entry name" value="RND_mfp"/>
    <property type="match status" value="1"/>
</dbReference>
<dbReference type="Gene3D" id="2.40.30.170">
    <property type="match status" value="1"/>
</dbReference>
<feature type="coiled-coil region" evidence="2">
    <location>
        <begin position="118"/>
        <end position="186"/>
    </location>
</feature>
<dbReference type="SUPFAM" id="SSF111369">
    <property type="entry name" value="HlyD-like secretion proteins"/>
    <property type="match status" value="1"/>
</dbReference>
<dbReference type="PANTHER" id="PTHR30469:SF15">
    <property type="entry name" value="HLYD FAMILY OF SECRETION PROTEINS"/>
    <property type="match status" value="1"/>
</dbReference>
<evidence type="ECO:0000256" key="2">
    <source>
        <dbReference type="SAM" id="Coils"/>
    </source>
</evidence>
<reference evidence="3 4" key="1">
    <citation type="journal article" date="2015" name="Genome Announc.">
        <title>Draft Genome Sequences of Marine Isolates of Thalassomonas viridans and Thalassomonas actiniarum.</title>
        <authorList>
            <person name="Olonade I."/>
            <person name="van Zyl L.J."/>
            <person name="Trindade M."/>
        </authorList>
    </citation>
    <scope>NUCLEOTIDE SEQUENCE [LARGE SCALE GENOMIC DNA]</scope>
    <source>
        <strain evidence="3 4">XOM25</strain>
    </source>
</reference>
<proteinExistence type="inferred from homology"/>
<dbReference type="GO" id="GO:0015562">
    <property type="term" value="F:efflux transmembrane transporter activity"/>
    <property type="evidence" value="ECO:0007669"/>
    <property type="project" value="TreeGrafter"/>
</dbReference>
<dbReference type="Gene3D" id="2.40.50.100">
    <property type="match status" value="1"/>
</dbReference>
<dbReference type="RefSeq" id="WP_274038391.1">
    <property type="nucleotide sequence ID" value="NZ_CP059733.1"/>
</dbReference>
<dbReference type="PANTHER" id="PTHR30469">
    <property type="entry name" value="MULTIDRUG RESISTANCE PROTEIN MDTA"/>
    <property type="match status" value="1"/>
</dbReference>
<evidence type="ECO:0000313" key="3">
    <source>
        <dbReference type="EMBL" id="WDE04153.1"/>
    </source>
</evidence>
<comment type="similarity">
    <text evidence="1">Belongs to the membrane fusion protein (MFP) (TC 8.A.1) family.</text>
</comment>
<protein>
    <submittedName>
        <fullName evidence="3">Efflux RND transporter periplasmic adaptor subunit</fullName>
    </submittedName>
</protein>
<dbReference type="InterPro" id="IPR006143">
    <property type="entry name" value="RND_pump_MFP"/>
</dbReference>
<dbReference type="AlphaFoldDB" id="A0AAF0C7X5"/>
<name>A0AAF0C7X5_9GAMM</name>
<sequence>MNTVAFKTNKKRQWLTATAALSTLILATLFLFDPQQNTLAKAPQPLKAPLVSIINVSPQPYQSQITALGEVKARWQSELRSFVRGEVIELNPAFLVGNKVKKGQVLLSIEKSSYQLQLAEAKSRLSSARVNLLEAQRQMKQAKSNWKLSGVKTKPDSELILYQPQLKVAQDEWQAAQAALAAAEKQFSYTTVVAPFDATVLSRSVNPNETLEIGQALAVLIRDDVLDIPVPLTQQQWQLLPDNWQGQSARLDSLASGLSWQASLSRSTGVIDPSNRQRTLILTASADGQLVSGRMVRAQLPGKTFKQLLKVPQSAITRDGYLWLVDENNRLQRTRATQVFSKNGFNFIRLPDQHLAAQLTQEQPLYRVALTPLLSFLPGAEVNPVSQTGQAPKLTVKR</sequence>
<keyword evidence="2" id="KW-0175">Coiled coil</keyword>
<dbReference type="Gene3D" id="1.10.287.470">
    <property type="entry name" value="Helix hairpin bin"/>
    <property type="match status" value="1"/>
</dbReference>